<accession>A0A372MGY0</accession>
<feature type="transmembrane region" description="Helical" evidence="1">
    <location>
        <begin position="124"/>
        <end position="142"/>
    </location>
</feature>
<feature type="transmembrane region" description="Helical" evidence="1">
    <location>
        <begin position="12"/>
        <end position="33"/>
    </location>
</feature>
<sequence length="151" mass="17048">MEETQQSRSGAYSRIEGFIFLLVSLCAIVYSLVEHQRAKVVWQQSPYLFPLLVAVFLLPLSLSLLRSAGKENKDGAPLLFLVRDTVVVALGTVVYVIVMPHLTFLVSTVLFLFALFFYLGERRYLLISLLSVGFTSLMYLLFGKLLHVMLP</sequence>
<dbReference type="RefSeq" id="WP_117330682.1">
    <property type="nucleotide sequence ID" value="NZ_QUWK01000008.1"/>
</dbReference>
<proteinExistence type="predicted"/>
<dbReference type="AlphaFoldDB" id="A0A372MGY0"/>
<evidence type="ECO:0000313" key="4">
    <source>
        <dbReference type="Proteomes" id="UP000264002"/>
    </source>
</evidence>
<evidence type="ECO:0000256" key="1">
    <source>
        <dbReference type="SAM" id="Phobius"/>
    </source>
</evidence>
<feature type="transmembrane region" description="Helical" evidence="1">
    <location>
        <begin position="45"/>
        <end position="65"/>
    </location>
</feature>
<evidence type="ECO:0000313" key="3">
    <source>
        <dbReference type="EMBL" id="RFU94648.1"/>
    </source>
</evidence>
<comment type="caution">
    <text evidence="3">The sequence shown here is derived from an EMBL/GenBank/DDBJ whole genome shotgun (WGS) entry which is preliminary data.</text>
</comment>
<evidence type="ECO:0000259" key="2">
    <source>
        <dbReference type="Pfam" id="PF07331"/>
    </source>
</evidence>
<reference evidence="4" key="1">
    <citation type="submission" date="2018-08" db="EMBL/GenBank/DDBJ databases">
        <authorList>
            <person name="Grouzdev D.S."/>
            <person name="Krutkina M.S."/>
        </authorList>
    </citation>
    <scope>NUCLEOTIDE SEQUENCE [LARGE SCALE GENOMIC DNA]</scope>
    <source>
        <strain evidence="4">4-11</strain>
    </source>
</reference>
<dbReference type="Pfam" id="PF07331">
    <property type="entry name" value="TctB"/>
    <property type="match status" value="1"/>
</dbReference>
<gene>
    <name evidence="3" type="ORF">DYP60_09070</name>
</gene>
<feature type="domain" description="DUF1468" evidence="2">
    <location>
        <begin position="17"/>
        <end position="151"/>
    </location>
</feature>
<keyword evidence="1" id="KW-0812">Transmembrane</keyword>
<keyword evidence="1" id="KW-1133">Transmembrane helix</keyword>
<dbReference type="EMBL" id="QUWK01000008">
    <property type="protein sequence ID" value="RFU94648.1"/>
    <property type="molecule type" value="Genomic_DNA"/>
</dbReference>
<feature type="transmembrane region" description="Helical" evidence="1">
    <location>
        <begin position="77"/>
        <end position="96"/>
    </location>
</feature>
<dbReference type="InterPro" id="IPR009936">
    <property type="entry name" value="DUF1468"/>
</dbReference>
<protein>
    <submittedName>
        <fullName evidence="3">Tripartite tricarboxylate transporter TctB family protein</fullName>
    </submittedName>
</protein>
<name>A0A372MGY0_9SPIR</name>
<reference evidence="3 4" key="2">
    <citation type="submission" date="2018-09" db="EMBL/GenBank/DDBJ databases">
        <title>Genome of Sphaerochaeta halotolerans strain 4-11.</title>
        <authorList>
            <person name="Nazina T.N."/>
            <person name="Sokolova D.S."/>
        </authorList>
    </citation>
    <scope>NUCLEOTIDE SEQUENCE [LARGE SCALE GENOMIC DNA]</scope>
    <source>
        <strain evidence="3 4">4-11</strain>
    </source>
</reference>
<keyword evidence="1" id="KW-0472">Membrane</keyword>
<organism evidence="3 4">
    <name type="scientific">Sphaerochaeta halotolerans</name>
    <dbReference type="NCBI Taxonomy" id="2293840"/>
    <lineage>
        <taxon>Bacteria</taxon>
        <taxon>Pseudomonadati</taxon>
        <taxon>Spirochaetota</taxon>
        <taxon>Spirochaetia</taxon>
        <taxon>Spirochaetales</taxon>
        <taxon>Sphaerochaetaceae</taxon>
        <taxon>Sphaerochaeta</taxon>
    </lineage>
</organism>
<dbReference type="Proteomes" id="UP000264002">
    <property type="component" value="Unassembled WGS sequence"/>
</dbReference>
<keyword evidence="4" id="KW-1185">Reference proteome</keyword>